<sequence length="68" mass="7109">MSGPETREGNPAPPSPCIGLCRLDEGEICQGCGRSIGEIAAWPSAGEAERRAILARAAGRRSRMQEAG</sequence>
<evidence type="ECO:0000313" key="2">
    <source>
        <dbReference type="Proteomes" id="UP000677537"/>
    </source>
</evidence>
<dbReference type="Proteomes" id="UP000677537">
    <property type="component" value="Unassembled WGS sequence"/>
</dbReference>
<name>A0A940MP68_9PROT</name>
<comment type="caution">
    <text evidence="1">The sequence shown here is derived from an EMBL/GenBank/DDBJ whole genome shotgun (WGS) entry which is preliminary data.</text>
</comment>
<dbReference type="InterPro" id="IPR010710">
    <property type="entry name" value="DUF1289"/>
</dbReference>
<dbReference type="Pfam" id="PF06945">
    <property type="entry name" value="DUF1289"/>
    <property type="match status" value="1"/>
</dbReference>
<reference evidence="1" key="1">
    <citation type="submission" date="2021-03" db="EMBL/GenBank/DDBJ databases">
        <authorList>
            <person name="So Y."/>
        </authorList>
    </citation>
    <scope>NUCLEOTIDE SEQUENCE</scope>
    <source>
        <strain evidence="1">SG15</strain>
    </source>
</reference>
<dbReference type="RefSeq" id="WP_209370284.1">
    <property type="nucleotide sequence ID" value="NZ_JAGIZA010000001.1"/>
</dbReference>
<dbReference type="PANTHER" id="PTHR35175:SF2">
    <property type="entry name" value="DUF1289 DOMAIN-CONTAINING PROTEIN"/>
    <property type="match status" value="1"/>
</dbReference>
<evidence type="ECO:0000313" key="1">
    <source>
        <dbReference type="EMBL" id="MBP0491403.1"/>
    </source>
</evidence>
<keyword evidence="2" id="KW-1185">Reference proteome</keyword>
<accession>A0A940MP68</accession>
<gene>
    <name evidence="1" type="ORF">J5Y10_01275</name>
</gene>
<dbReference type="EMBL" id="JAGIZA010000001">
    <property type="protein sequence ID" value="MBP0491403.1"/>
    <property type="molecule type" value="Genomic_DNA"/>
</dbReference>
<protein>
    <submittedName>
        <fullName evidence="1">DUF1289 domain-containing protein</fullName>
    </submittedName>
</protein>
<dbReference type="AlphaFoldDB" id="A0A940MP68"/>
<organism evidence="1 2">
    <name type="scientific">Roseomonas indoligenes</name>
    <dbReference type="NCBI Taxonomy" id="2820811"/>
    <lineage>
        <taxon>Bacteria</taxon>
        <taxon>Pseudomonadati</taxon>
        <taxon>Pseudomonadota</taxon>
        <taxon>Alphaproteobacteria</taxon>
        <taxon>Acetobacterales</taxon>
        <taxon>Roseomonadaceae</taxon>
        <taxon>Roseomonas</taxon>
    </lineage>
</organism>
<dbReference type="PANTHER" id="PTHR35175">
    <property type="entry name" value="DUF1289 DOMAIN-CONTAINING PROTEIN"/>
    <property type="match status" value="1"/>
</dbReference>
<proteinExistence type="predicted"/>